<organism evidence="1 2">
    <name type="scientific">Rhynchosporium secalis</name>
    <name type="common">Barley scald fungus</name>
    <dbReference type="NCBI Taxonomy" id="38038"/>
    <lineage>
        <taxon>Eukaryota</taxon>
        <taxon>Fungi</taxon>
        <taxon>Dikarya</taxon>
        <taxon>Ascomycota</taxon>
        <taxon>Pezizomycotina</taxon>
        <taxon>Leotiomycetes</taxon>
        <taxon>Helotiales</taxon>
        <taxon>Ploettnerulaceae</taxon>
        <taxon>Rhynchosporium</taxon>
    </lineage>
</organism>
<dbReference type="EMBL" id="FJVC01000300">
    <property type="protein sequence ID" value="CZT47706.1"/>
    <property type="molecule type" value="Genomic_DNA"/>
</dbReference>
<evidence type="ECO:0000313" key="2">
    <source>
        <dbReference type="Proteomes" id="UP000177625"/>
    </source>
</evidence>
<accession>A0A1E1MF39</accession>
<keyword evidence="2" id="KW-1185">Reference proteome</keyword>
<protein>
    <submittedName>
        <fullName evidence="1">Uncharacterized protein</fullName>
    </submittedName>
</protein>
<dbReference type="AlphaFoldDB" id="A0A1E1MF39"/>
<proteinExistence type="predicted"/>
<evidence type="ECO:0000313" key="1">
    <source>
        <dbReference type="EMBL" id="CZT47706.1"/>
    </source>
</evidence>
<reference evidence="2" key="1">
    <citation type="submission" date="2016-03" db="EMBL/GenBank/DDBJ databases">
        <authorList>
            <person name="Guldener U."/>
        </authorList>
    </citation>
    <scope>NUCLEOTIDE SEQUENCE [LARGE SCALE GENOMIC DNA]</scope>
</reference>
<name>A0A1E1MF39_RHYSE</name>
<sequence>MPGCGGGRAMKAQTRTVPFVIPSPMKISTSTVWTAIIAMQIKPGPRAPYSYCYFYFSLPKVKRRHGRKALKSQNEASARLLSPCLARYFATTGILFQQAE</sequence>
<dbReference type="Proteomes" id="UP000177625">
    <property type="component" value="Unassembled WGS sequence"/>
</dbReference>
<gene>
    <name evidence="1" type="ORF">RSE6_08299</name>
</gene>